<feature type="repeat" description="PPR" evidence="4">
    <location>
        <begin position="308"/>
        <end position="342"/>
    </location>
</feature>
<dbReference type="NCBIfam" id="TIGR00756">
    <property type="entry name" value="PPR"/>
    <property type="match status" value="7"/>
</dbReference>
<feature type="repeat" description="PPR" evidence="4">
    <location>
        <begin position="93"/>
        <end position="127"/>
    </location>
</feature>
<dbReference type="PROSITE" id="PS51375">
    <property type="entry name" value="PPR"/>
    <property type="match status" value="7"/>
</dbReference>
<evidence type="ECO:0000313" key="6">
    <source>
        <dbReference type="Proteomes" id="UP000807115"/>
    </source>
</evidence>
<proteinExistence type="inferred from homology"/>
<comment type="caution">
    <text evidence="5">The sequence shown here is derived from an EMBL/GenBank/DDBJ whole genome shotgun (WGS) entry which is preliminary data.</text>
</comment>
<feature type="repeat" description="PPR" evidence="4">
    <location>
        <begin position="129"/>
        <end position="164"/>
    </location>
</feature>
<dbReference type="InterPro" id="IPR002885">
    <property type="entry name" value="PPR_rpt"/>
</dbReference>
<accession>A0A921QVD3</accession>
<dbReference type="PANTHER" id="PTHR47941">
    <property type="entry name" value="PENTATRICOPEPTIDE REPEAT-CONTAINING PROTEIN 3, MITOCHONDRIAL"/>
    <property type="match status" value="1"/>
</dbReference>
<evidence type="ECO:0008006" key="7">
    <source>
        <dbReference type="Google" id="ProtNLM"/>
    </source>
</evidence>
<evidence type="ECO:0000256" key="3">
    <source>
        <dbReference type="ARBA" id="ARBA00022946"/>
    </source>
</evidence>
<keyword evidence="2" id="KW-0677">Repeat</keyword>
<name>A0A921QVD3_SORBI</name>
<evidence type="ECO:0000256" key="4">
    <source>
        <dbReference type="PROSITE-ProRule" id="PRU00708"/>
    </source>
</evidence>
<organism evidence="5 6">
    <name type="scientific">Sorghum bicolor</name>
    <name type="common">Sorghum</name>
    <name type="synonym">Sorghum vulgare</name>
    <dbReference type="NCBI Taxonomy" id="4558"/>
    <lineage>
        <taxon>Eukaryota</taxon>
        <taxon>Viridiplantae</taxon>
        <taxon>Streptophyta</taxon>
        <taxon>Embryophyta</taxon>
        <taxon>Tracheophyta</taxon>
        <taxon>Spermatophyta</taxon>
        <taxon>Magnoliopsida</taxon>
        <taxon>Liliopsida</taxon>
        <taxon>Poales</taxon>
        <taxon>Poaceae</taxon>
        <taxon>PACMAD clade</taxon>
        <taxon>Panicoideae</taxon>
        <taxon>Andropogonodae</taxon>
        <taxon>Andropogoneae</taxon>
        <taxon>Sorghinae</taxon>
        <taxon>Sorghum</taxon>
    </lineage>
</organism>
<dbReference type="InterPro" id="IPR011990">
    <property type="entry name" value="TPR-like_helical_dom_sf"/>
</dbReference>
<gene>
    <name evidence="5" type="ORF">BDA96_05G010300</name>
</gene>
<keyword evidence="3" id="KW-0809">Transit peptide</keyword>
<dbReference type="Proteomes" id="UP000807115">
    <property type="component" value="Chromosome 5"/>
</dbReference>
<dbReference type="Pfam" id="PF13041">
    <property type="entry name" value="PPR_2"/>
    <property type="match status" value="2"/>
</dbReference>
<dbReference type="EMBL" id="CM027684">
    <property type="protein sequence ID" value="KAG0528424.1"/>
    <property type="molecule type" value="Genomic_DNA"/>
</dbReference>
<feature type="repeat" description="PPR" evidence="4">
    <location>
        <begin position="273"/>
        <end position="307"/>
    </location>
</feature>
<dbReference type="Gene3D" id="1.25.40.10">
    <property type="entry name" value="Tetratricopeptide repeat domain"/>
    <property type="match status" value="3"/>
</dbReference>
<feature type="repeat" description="PPR" evidence="4">
    <location>
        <begin position="203"/>
        <end position="237"/>
    </location>
</feature>
<reference evidence="5" key="2">
    <citation type="submission" date="2020-10" db="EMBL/GenBank/DDBJ databases">
        <authorList>
            <person name="Cooper E.A."/>
            <person name="Brenton Z.W."/>
            <person name="Flinn B.S."/>
            <person name="Jenkins J."/>
            <person name="Shu S."/>
            <person name="Flowers D."/>
            <person name="Luo F."/>
            <person name="Wang Y."/>
            <person name="Xia P."/>
            <person name="Barry K."/>
            <person name="Daum C."/>
            <person name="Lipzen A."/>
            <person name="Yoshinaga Y."/>
            <person name="Schmutz J."/>
            <person name="Saski C."/>
            <person name="Vermerris W."/>
            <person name="Kresovich S."/>
        </authorList>
    </citation>
    <scope>NUCLEOTIDE SEQUENCE</scope>
</reference>
<dbReference type="AlphaFoldDB" id="A0A921QVD3"/>
<sequence length="363" mass="40403">MSRRVSTAVSDRCLELERIIGARARAGSLSVDDALKLFDEFLHHARPASIIAFNQLLAAVSSASRRGSSSTSELVVSCFNRMIRDCCSKVAPDVFTYSILVGCFCRMGRLEHGFAAFGLILKTGWRVNDVVVVNRLLKGLCDAKRVGEAMGVLLRRMSELGCTPNVVSYNTLLKGFCDENRAEEALELLHMMADGQVRSCPPNLVSYNTVINGFFTEGQVDKAYNLFLDMTDQGIPPNVVTYTIVIDGLCKAQVVDRAEGVFQQMIDKGVRPNIVTYTCLIHGYLSIGQWKEVVRMLKEMSAHGLEPDCFTYGLLLDYLCKKGKCTEARKLFDSMIRKGIKPDFMDSAPLTNGRKLGNYFLKW</sequence>
<protein>
    <recommendedName>
        <fullName evidence="7">Pentacotripeptide-repeat region of PRORP domain-containing protein</fullName>
    </recommendedName>
</protein>
<dbReference type="Pfam" id="PF12854">
    <property type="entry name" value="PPR_1"/>
    <property type="match status" value="2"/>
</dbReference>
<evidence type="ECO:0000256" key="2">
    <source>
        <dbReference type="ARBA" id="ARBA00022737"/>
    </source>
</evidence>
<feature type="repeat" description="PPR" evidence="4">
    <location>
        <begin position="238"/>
        <end position="272"/>
    </location>
</feature>
<reference evidence="5" key="1">
    <citation type="journal article" date="2019" name="BMC Genomics">
        <title>A new reference genome for Sorghum bicolor reveals high levels of sequence similarity between sweet and grain genotypes: implications for the genetics of sugar metabolism.</title>
        <authorList>
            <person name="Cooper E.A."/>
            <person name="Brenton Z.W."/>
            <person name="Flinn B.S."/>
            <person name="Jenkins J."/>
            <person name="Shu S."/>
            <person name="Flowers D."/>
            <person name="Luo F."/>
            <person name="Wang Y."/>
            <person name="Xia P."/>
            <person name="Barry K."/>
            <person name="Daum C."/>
            <person name="Lipzen A."/>
            <person name="Yoshinaga Y."/>
            <person name="Schmutz J."/>
            <person name="Saski C."/>
            <person name="Vermerris W."/>
            <person name="Kresovich S."/>
        </authorList>
    </citation>
    <scope>NUCLEOTIDE SEQUENCE</scope>
</reference>
<evidence type="ECO:0000313" key="5">
    <source>
        <dbReference type="EMBL" id="KAG0528424.1"/>
    </source>
</evidence>
<comment type="similarity">
    <text evidence="1">Belongs to the PPR family. P subfamily.</text>
</comment>
<evidence type="ECO:0000256" key="1">
    <source>
        <dbReference type="ARBA" id="ARBA00007626"/>
    </source>
</evidence>
<feature type="repeat" description="PPR" evidence="4">
    <location>
        <begin position="165"/>
        <end position="199"/>
    </location>
</feature>